<dbReference type="InterPro" id="IPR026444">
    <property type="entry name" value="Secre_tail"/>
</dbReference>
<dbReference type="CDD" id="cd00603">
    <property type="entry name" value="IPT_PCSR"/>
    <property type="match status" value="1"/>
</dbReference>
<dbReference type="InterPro" id="IPR013783">
    <property type="entry name" value="Ig-like_fold"/>
</dbReference>
<dbReference type="InterPro" id="IPR013517">
    <property type="entry name" value="FG-GAP"/>
</dbReference>
<dbReference type="NCBIfam" id="TIGR04183">
    <property type="entry name" value="Por_Secre_tail"/>
    <property type="match status" value="1"/>
</dbReference>
<dbReference type="PANTHER" id="PTHR46580">
    <property type="entry name" value="SENSOR KINASE-RELATED"/>
    <property type="match status" value="1"/>
</dbReference>
<protein>
    <submittedName>
        <fullName evidence="1">FG-GAP repeat protein</fullName>
    </submittedName>
</protein>
<keyword evidence="2" id="KW-1185">Reference proteome</keyword>
<dbReference type="Proteomes" id="UP000218263">
    <property type="component" value="Chromosome"/>
</dbReference>
<evidence type="ECO:0000313" key="2">
    <source>
        <dbReference type="Proteomes" id="UP000218263"/>
    </source>
</evidence>
<dbReference type="OrthoDB" id="1110382at2"/>
<name>A0A120MY33_9SPHI</name>
<dbReference type="PANTHER" id="PTHR46580:SF4">
    <property type="entry name" value="ATP_GTP-BINDING PROTEIN"/>
    <property type="match status" value="1"/>
</dbReference>
<gene>
    <name evidence="1" type="ORF">MgSA37_00614</name>
</gene>
<dbReference type="InterPro" id="IPR002909">
    <property type="entry name" value="IPT_dom"/>
</dbReference>
<dbReference type="InterPro" id="IPR028994">
    <property type="entry name" value="Integrin_alpha_N"/>
</dbReference>
<dbReference type="Pfam" id="PF01833">
    <property type="entry name" value="TIG"/>
    <property type="match status" value="3"/>
</dbReference>
<dbReference type="RefSeq" id="WP_096349778.1">
    <property type="nucleotide sequence ID" value="NZ_AP017313.1"/>
</dbReference>
<reference evidence="1 2" key="1">
    <citation type="submission" date="2015-12" db="EMBL/GenBank/DDBJ databases">
        <title>Genome sequence of Mucilaginibacter gotjawali.</title>
        <authorList>
            <person name="Lee J.S."/>
            <person name="Lee K.C."/>
            <person name="Kim K.K."/>
            <person name="Lee B.W."/>
        </authorList>
    </citation>
    <scope>NUCLEOTIDE SEQUENCE [LARGE SCALE GENOMIC DNA]</scope>
    <source>
        <strain evidence="1 2">SA3-7</strain>
    </source>
</reference>
<accession>A0A120MY33</accession>
<proteinExistence type="predicted"/>
<dbReference type="SUPFAM" id="SSF69318">
    <property type="entry name" value="Integrin alpha N-terminal domain"/>
    <property type="match status" value="3"/>
</dbReference>
<dbReference type="SMART" id="SM00191">
    <property type="entry name" value="Int_alpha"/>
    <property type="match status" value="6"/>
</dbReference>
<dbReference type="Gene3D" id="2.130.10.130">
    <property type="entry name" value="Integrin alpha, N-terminal"/>
    <property type="match status" value="6"/>
</dbReference>
<dbReference type="Gene3D" id="2.60.40.10">
    <property type="entry name" value="Immunoglobulins"/>
    <property type="match status" value="4"/>
</dbReference>
<dbReference type="Pfam" id="PF13517">
    <property type="entry name" value="FG-GAP_3"/>
    <property type="match status" value="8"/>
</dbReference>
<organism evidence="1 2">
    <name type="scientific">Mucilaginibacter gotjawali</name>
    <dbReference type="NCBI Taxonomy" id="1550579"/>
    <lineage>
        <taxon>Bacteria</taxon>
        <taxon>Pseudomonadati</taxon>
        <taxon>Bacteroidota</taxon>
        <taxon>Sphingobacteriia</taxon>
        <taxon>Sphingobacteriales</taxon>
        <taxon>Sphingobacteriaceae</taxon>
        <taxon>Mucilaginibacter</taxon>
    </lineage>
</organism>
<dbReference type="SMART" id="SM00429">
    <property type="entry name" value="IPT"/>
    <property type="match status" value="3"/>
</dbReference>
<evidence type="ECO:0000313" key="1">
    <source>
        <dbReference type="EMBL" id="BAU52453.1"/>
    </source>
</evidence>
<sequence length="1766" mass="182965">MRLKLVLLILVFSGLNTLAQVPVITSFSPASGPVGSTVTIVGNNFNTTPSANVVYFGAAKATVTSATKSQLTVTVPSGADYRPISALNTATALTGYAQIPFVTTFAGAHKISTSEFDPYVRFASGIIPTSAILTDLDQDGKPDLVVGNTNSSSIAIYSNTSVKGTIDSNSFAGKIDISVGQLFPVAVVAGDLDGDGKPDLVVSYEGYNGMVFGVFRNTSTTGNISFAAAVNYTLTGQPSSLTIADIDGDGKPDLVALTTNSSKINTLTVFKNTSTPGVITGNSFANSVDIIANTSATALTVGDMDSDGKPDIILLSTSGNTISLLRNISATGTISFAAKVDFATSVTPIGIAIGDLDGDGKPDLAVSNTVTGTISVYLNKSQSGNFTASSLAPKVDFATSNSPTLLNIADMDGDGKPDILAVNGSEGSISMFHNRATTGVINATSFDVKIDMPAQDAKQVPALLDSFCLGDIDGDGKPDMIVVTDYVAVYHNNPQFVPVITGISPASAQVGATVSIAGKNFNTTAASNIVYFGPVKAKVSSASATQLNVTVPAGASFGPISVLNSDSKLTGYSATAFIPTFASKHSISSLDFDPKADLPVSGQVSGISFSDVDGDGKPDMVVANLNKGYFYASVYRNISTSGSIGTSSFAPNADFITKGAPGPIILEDINGDGKPDMMVLNKNNGTVSYLQNQCVPGTIAFGPLVDVGGASYPVDLNTTDLDGDGRPDLLVISPETYSTTALQITHNISSGGKIAFDRSIIYDTGKQHQAICVGDIDGDGRPDVILGNTDNTLSILQNNSVNGNIILAAAIDIPAASGSVAFIKLTDINGDGKPDLVVGYHEANNTQSNVISVFRNISTTGTISASSFAAKVDIATGTSSGEAIIADMDGDGKPDIVVTDAVISVLLNNSTGSNITFSSKTDLLSGITTTLNLYSPEYINVCDVDGDGKPDIVYHDLSTSTVGALHYNPQPAVMAVAPPAITSFSPDTAKNGSNITISGSNFNGSATANTVYLGTAKAKVISATASQLTVQVPTGSTYFPVSVINTSNGLSAASAVPFINTFQSNGIIDTSVFKPNTSPSTGWTPAAPAIGDLDGDGKPDLVYAQSPGNNPTISILPNISTDTGKTFVFKPEIDYLLLSYANDLKLLDFDGDGKLDILVTYYGQQNYSFSVFRNTSSPGNISFAPQLEIPFSAMYLAAGDLNGDGKPDIVAMNSQFNQASLDYRAFVYKNTSVPGKISFGDPVIFGTNGAGPLSITDIDGDAKPDLVVSNTSLNTVTVLRNISANGGFEFAGAVDFTTAAGSSILKTGDLDGDGKPDIVTSDNFKTANISVLRNTSSPGKISFQNHTEFIAGDDIRNITIGDVNGDGKPELLTANLASGNISILQNKSTTGKIAFAAKTDFTPVLGPAYLSLGDLNGDGKPDLAVAYDYSTTSANSYGLTILKNKIKTVPVPTITANGPLAFLQGGSVLLSANPSTGYTYQWAKGGVSIPSATKPTFTATATGAYTVSISLNGETETSDSVKVDAAFKLPADNFKLSVTSATCKGSNNGMVNINAVQLLNYTATITGNGINAAKAFTDTLTFNNLPAGSYSVCITVAGHSDYQQCFDAVVSEPKDLSLYSTVNEAANNVNLVLDGGERYNINLNGVVYTTTNSAITLPLTAGNNVLTVTTDKLCQGTISRIISISGKINPYPVPFQNVLNLNLGNANIGNVTVEIHNTTDGKLVYSKQYNNQSGVIQLDVSALGNGIYALHLSMDKSEKIFKIIKK</sequence>
<dbReference type="SUPFAM" id="SSF81296">
    <property type="entry name" value="E set domains"/>
    <property type="match status" value="3"/>
</dbReference>
<dbReference type="Pfam" id="PF18962">
    <property type="entry name" value="Por_Secre_tail"/>
    <property type="match status" value="1"/>
</dbReference>
<dbReference type="KEGG" id="mgot:MgSA37_00614"/>
<dbReference type="EMBL" id="AP017313">
    <property type="protein sequence ID" value="BAU52453.1"/>
    <property type="molecule type" value="Genomic_DNA"/>
</dbReference>
<dbReference type="Gene3D" id="2.60.40.3080">
    <property type="match status" value="1"/>
</dbReference>
<dbReference type="InterPro" id="IPR014756">
    <property type="entry name" value="Ig_E-set"/>
</dbReference>
<dbReference type="InterPro" id="IPR013519">
    <property type="entry name" value="Int_alpha_beta-p"/>
</dbReference>
<dbReference type="CDD" id="cd00102">
    <property type="entry name" value="IPT"/>
    <property type="match status" value="1"/>
</dbReference>